<sequence>MVALRGGVVLPLVLSAGLAMTGCSATSETKDATSVTAPRSTSSTGAPSHVDLARLAKVRNDFPPGFMPAPPSAPRKTRADEAKEVGNTVSYGRPFTVDPRQCRALFEPVVGQAGADTMGVGAVGPDQQLIAVSVDDPVVVSAAPPSAGCTRMSFEVDDDAMITNGVAERLAAPSIDGAATTALKVTSTGFAYAEYFYAAILDGRTFIRVTARVHPDFQAEPVLADLLVNGVAAVSGR</sequence>
<dbReference type="AlphaFoldDB" id="A0A502E4R5"/>
<dbReference type="InterPro" id="IPR041313">
    <property type="entry name" value="DUF5642"/>
</dbReference>
<evidence type="ECO:0000313" key="5">
    <source>
        <dbReference type="Proteomes" id="UP000320095"/>
    </source>
</evidence>
<feature type="signal peptide" evidence="2">
    <location>
        <begin position="1"/>
        <end position="21"/>
    </location>
</feature>
<evidence type="ECO:0000313" key="4">
    <source>
        <dbReference type="EMBL" id="TPG31949.1"/>
    </source>
</evidence>
<comment type="caution">
    <text evidence="4">The sequence shown here is derived from an EMBL/GenBank/DDBJ whole genome shotgun (WGS) entry which is preliminary data.</text>
</comment>
<feature type="region of interest" description="Disordered" evidence="1">
    <location>
        <begin position="23"/>
        <end position="48"/>
    </location>
</feature>
<organism evidence="4 5">
    <name type="scientific">Mycolicibacterium hodleri</name>
    <dbReference type="NCBI Taxonomy" id="49897"/>
    <lineage>
        <taxon>Bacteria</taxon>
        <taxon>Bacillati</taxon>
        <taxon>Actinomycetota</taxon>
        <taxon>Actinomycetes</taxon>
        <taxon>Mycobacteriales</taxon>
        <taxon>Mycobacteriaceae</taxon>
        <taxon>Mycolicibacterium</taxon>
    </lineage>
</organism>
<dbReference type="Proteomes" id="UP000320095">
    <property type="component" value="Unassembled WGS sequence"/>
</dbReference>
<dbReference type="OrthoDB" id="4622949at2"/>
<evidence type="ECO:0000256" key="1">
    <source>
        <dbReference type="SAM" id="MobiDB-lite"/>
    </source>
</evidence>
<feature type="domain" description="DUF5642" evidence="3">
    <location>
        <begin position="51"/>
        <end position="234"/>
    </location>
</feature>
<feature type="chain" id="PRO_5039452352" description="DUF5642 domain-containing protein" evidence="2">
    <location>
        <begin position="22"/>
        <end position="237"/>
    </location>
</feature>
<gene>
    <name evidence="4" type="ORF">EAH80_21565</name>
</gene>
<proteinExistence type="predicted"/>
<accession>A0A502E4R5</accession>
<name>A0A502E4R5_9MYCO</name>
<keyword evidence="5" id="KW-1185">Reference proteome</keyword>
<dbReference type="EMBL" id="RCZG01000010">
    <property type="protein sequence ID" value="TPG31949.1"/>
    <property type="molecule type" value="Genomic_DNA"/>
</dbReference>
<feature type="compositionally biased region" description="Polar residues" evidence="1">
    <location>
        <begin position="23"/>
        <end position="46"/>
    </location>
</feature>
<evidence type="ECO:0000256" key="2">
    <source>
        <dbReference type="SAM" id="SignalP"/>
    </source>
</evidence>
<evidence type="ECO:0000259" key="3">
    <source>
        <dbReference type="Pfam" id="PF18702"/>
    </source>
</evidence>
<dbReference type="RefSeq" id="WP_140695426.1">
    <property type="nucleotide sequence ID" value="NZ_RCZG01000010.1"/>
</dbReference>
<dbReference type="Pfam" id="PF18702">
    <property type="entry name" value="DUF5642"/>
    <property type="match status" value="1"/>
</dbReference>
<dbReference type="PROSITE" id="PS51257">
    <property type="entry name" value="PROKAR_LIPOPROTEIN"/>
    <property type="match status" value="1"/>
</dbReference>
<protein>
    <recommendedName>
        <fullName evidence="3">DUF5642 domain-containing protein</fullName>
    </recommendedName>
</protein>
<reference evidence="4 5" key="1">
    <citation type="journal article" date="2019" name="Environ. Microbiol.">
        <title>Species interactions and distinct microbial communities in high Arctic permafrost affected cryosols are associated with the CH4 and CO2 gas fluxes.</title>
        <authorList>
            <person name="Altshuler I."/>
            <person name="Hamel J."/>
            <person name="Turney S."/>
            <person name="Magnuson E."/>
            <person name="Levesque R."/>
            <person name="Greer C."/>
            <person name="Whyte L.G."/>
        </authorList>
    </citation>
    <scope>NUCLEOTIDE SEQUENCE [LARGE SCALE GENOMIC DNA]</scope>
    <source>
        <strain evidence="4 5">S5.20</strain>
    </source>
</reference>
<keyword evidence="2" id="KW-0732">Signal</keyword>